<gene>
    <name evidence="11 12 13" type="primary">LOC106158924</name>
</gene>
<dbReference type="PANTHER" id="PTHR45902">
    <property type="entry name" value="LATROPHILIN RECEPTOR-LIKE PROTEIN A"/>
    <property type="match status" value="1"/>
</dbReference>
<evidence type="ECO:0000256" key="1">
    <source>
        <dbReference type="ARBA" id="ARBA00004141"/>
    </source>
</evidence>
<evidence type="ECO:0000256" key="5">
    <source>
        <dbReference type="ARBA" id="ARBA00023157"/>
    </source>
</evidence>
<dbReference type="RefSeq" id="XP_013390509.1">
    <property type="nucleotide sequence ID" value="XM_013535055.1"/>
</dbReference>
<evidence type="ECO:0000256" key="4">
    <source>
        <dbReference type="ARBA" id="ARBA00023136"/>
    </source>
</evidence>
<dbReference type="SUPFAM" id="SSF90188">
    <property type="entry name" value="Somatomedin B domain"/>
    <property type="match status" value="1"/>
</dbReference>
<dbReference type="PROSITE" id="PS50958">
    <property type="entry name" value="SMB_2"/>
    <property type="match status" value="1"/>
</dbReference>
<keyword evidence="4 7" id="KW-0472">Membrane</keyword>
<feature type="region of interest" description="Disordered" evidence="6">
    <location>
        <begin position="36"/>
        <end position="101"/>
    </location>
</feature>
<dbReference type="RefSeq" id="XP_013390524.1">
    <property type="nucleotide sequence ID" value="XM_013535070.1"/>
</dbReference>
<evidence type="ECO:0000313" key="12">
    <source>
        <dbReference type="RefSeq" id="XP_013390515.1"/>
    </source>
</evidence>
<dbReference type="Proteomes" id="UP000085678">
    <property type="component" value="Unplaced"/>
</dbReference>
<protein>
    <submittedName>
        <fullName evidence="11 12">Uncharacterized protein LOC106158924</fullName>
    </submittedName>
</protein>
<dbReference type="InterPro" id="IPR000832">
    <property type="entry name" value="GPCR_2_secretin-like"/>
</dbReference>
<reference evidence="11 12" key="1">
    <citation type="submission" date="2025-04" db="UniProtKB">
        <authorList>
            <consortium name="RefSeq"/>
        </authorList>
    </citation>
    <scope>IDENTIFICATION</scope>
    <source>
        <tissue evidence="11 12">Gonads</tissue>
    </source>
</reference>
<evidence type="ECO:0000313" key="11">
    <source>
        <dbReference type="RefSeq" id="XP_013390509.1"/>
    </source>
</evidence>
<feature type="transmembrane region" description="Helical" evidence="7">
    <location>
        <begin position="753"/>
        <end position="778"/>
    </location>
</feature>
<dbReference type="SMART" id="SM00201">
    <property type="entry name" value="SO"/>
    <property type="match status" value="1"/>
</dbReference>
<evidence type="ECO:0000256" key="6">
    <source>
        <dbReference type="SAM" id="MobiDB-lite"/>
    </source>
</evidence>
<organism evidence="10 12">
    <name type="scientific">Lingula anatina</name>
    <name type="common">Brachiopod</name>
    <name type="synonym">Lingula unguis</name>
    <dbReference type="NCBI Taxonomy" id="7574"/>
    <lineage>
        <taxon>Eukaryota</taxon>
        <taxon>Metazoa</taxon>
        <taxon>Spiralia</taxon>
        <taxon>Lophotrochozoa</taxon>
        <taxon>Brachiopoda</taxon>
        <taxon>Linguliformea</taxon>
        <taxon>Lingulata</taxon>
        <taxon>Lingulida</taxon>
        <taxon>Linguloidea</taxon>
        <taxon>Lingulidae</taxon>
        <taxon>Lingula</taxon>
    </lineage>
</organism>
<proteinExistence type="predicted"/>
<comment type="subcellular location">
    <subcellularLocation>
        <location evidence="1">Membrane</location>
        <topology evidence="1">Multi-pass membrane protein</topology>
    </subcellularLocation>
</comment>
<dbReference type="PANTHER" id="PTHR45902:SF1">
    <property type="entry name" value="LATROPHILIN RECEPTOR-LIKE PROTEIN A"/>
    <property type="match status" value="1"/>
</dbReference>
<dbReference type="AlphaFoldDB" id="A0A1S3HWV8"/>
<feature type="transmembrane region" description="Helical" evidence="7">
    <location>
        <begin position="892"/>
        <end position="911"/>
    </location>
</feature>
<feature type="domain" description="G-protein coupled receptors family 2 profile 2" evidence="8">
    <location>
        <begin position="682"/>
        <end position="947"/>
    </location>
</feature>
<keyword evidence="3 7" id="KW-1133">Transmembrane helix</keyword>
<name>A0A1S3HWV8_LINAN</name>
<feature type="compositionally biased region" description="Pro residues" evidence="6">
    <location>
        <begin position="80"/>
        <end position="93"/>
    </location>
</feature>
<dbReference type="GO" id="GO:0016020">
    <property type="term" value="C:membrane"/>
    <property type="evidence" value="ECO:0007669"/>
    <property type="project" value="UniProtKB-SubCell"/>
</dbReference>
<dbReference type="KEGG" id="lak:106158924"/>
<dbReference type="GeneID" id="106158924"/>
<dbReference type="Gene3D" id="4.10.410.20">
    <property type="match status" value="1"/>
</dbReference>
<dbReference type="Pfam" id="PF00002">
    <property type="entry name" value="7tm_2"/>
    <property type="match status" value="1"/>
</dbReference>
<dbReference type="PRINTS" id="PR01217">
    <property type="entry name" value="PRICHEXTENSN"/>
</dbReference>
<feature type="domain" description="SMB" evidence="9">
    <location>
        <begin position="158"/>
        <end position="205"/>
    </location>
</feature>
<evidence type="ECO:0000313" key="13">
    <source>
        <dbReference type="RefSeq" id="XP_013390524.1"/>
    </source>
</evidence>
<feature type="transmembrane region" description="Helical" evidence="7">
    <location>
        <begin position="844"/>
        <end position="868"/>
    </location>
</feature>
<evidence type="ECO:0000313" key="10">
    <source>
        <dbReference type="Proteomes" id="UP000085678"/>
    </source>
</evidence>
<evidence type="ECO:0000259" key="9">
    <source>
        <dbReference type="PROSITE" id="PS50958"/>
    </source>
</evidence>
<accession>A0A1S3HWV8</accession>
<sequence length="995" mass="111109">MNSSTGPCYRTMSAVALCLYFFCCTWDVNGLLATTTERALPPPPPPSPPAITTAMKASPAAAATITKVPPATKIRVKAAPSPPPPPPPPPPPTTTGYNGSTLTVDQFPQWIPMTPPPPPLLKVMSPPPDSPEYVCGGPDREPPPPGHDDIPSCSYYARMLTCEGHCGNVSSQRGGIPKWCSCDHLCYLYGDCCPDVEAKCPDEKTKYELRKTTLNFNLSYHPGATCQTLKYRFASIYMSSIMNVLVFGKCPTDWVSDTILDACEIEGNPWELDLKYILPVTDKNTGVHFRNAYCATCHGIENYTFWQVNFNCSRPVYLENSSNPFIELEKSDACTKTIIPPSWSPIRTCEHVIRECSKDCSNEKMIRDCHRYQLYIENRDSYKNKFCALCNHENLPDLRCKPVTAPSGKPGTDISFFSFRVIMDFNSLDGLRIGVNTQQDEGDIAGRETLLDCHVFDASCQPIQCSLDFKLVEGVCMYKYPLSDVRIVTSWVTKDPNERLTFVKGSPFQKIPYFKEQKADIARTLSKIFETGFPVYGTVVTNYVDTFNPRAATMESRFLLKSIEANVTQSQINATIILSLDIALESIISVFNNDSKKIFKYVGNTYSFGPFHSGVSDCPRIGLNTSDYDILGNGSILVHVSNTLIDRKDYQVWDNRAWVCADAVNISEELLNNNSTGNSQNVDYLSQAEGIVTVTFLIISSLCILIRIVLQPCVAVFRTFPGRLQFCLVFVLFISKVLFLMRPFFLGNEVGCQVIAVLFHWSVLCSFLWMNAIAVDMTRTFSTKSSLTSDRSEGSRKRFLTYHVFTLLCSVIVVVSCLVLDYAHIDENFQPSYTSGVCWISKKFPLIIFMVAPIGLVIIVNLILFVIISRSIRGAMKRAEGLSSSQNKNHSFAIYVKIFVLMGVNWIFGFVASLFHDPTVSNIMWYIFIVTATLDGVYIFIATVCTKRVWEELKKLNGLKTCHLTSDSTPLNSVSSNTCRNSMPSKKRSTEVSSI</sequence>
<dbReference type="InterPro" id="IPR036024">
    <property type="entry name" value="Somatomedin_B-like_dom_sf"/>
</dbReference>
<dbReference type="InterPro" id="IPR017981">
    <property type="entry name" value="GPCR_2-like_7TM"/>
</dbReference>
<dbReference type="SUPFAM" id="SSF101447">
    <property type="entry name" value="Formin homology 2 domain (FH2 domain)"/>
    <property type="match status" value="1"/>
</dbReference>
<keyword evidence="10" id="KW-1185">Reference proteome</keyword>
<feature type="compositionally biased region" description="Polar residues" evidence="6">
    <location>
        <begin position="968"/>
        <end position="984"/>
    </location>
</feature>
<dbReference type="GO" id="GO:0004930">
    <property type="term" value="F:G protein-coupled receptor activity"/>
    <property type="evidence" value="ECO:0007669"/>
    <property type="project" value="InterPro"/>
</dbReference>
<dbReference type="InterPro" id="IPR053231">
    <property type="entry name" value="GPCR_LN-TM7"/>
</dbReference>
<feature type="transmembrane region" description="Helical" evidence="7">
    <location>
        <begin position="690"/>
        <end position="710"/>
    </location>
</feature>
<dbReference type="CDD" id="cd15039">
    <property type="entry name" value="7tmB3_Methuselah-like"/>
    <property type="match status" value="1"/>
</dbReference>
<keyword evidence="2 7" id="KW-0812">Transmembrane</keyword>
<feature type="transmembrane region" description="Helical" evidence="7">
    <location>
        <begin position="923"/>
        <end position="945"/>
    </location>
</feature>
<feature type="region of interest" description="Disordered" evidence="6">
    <location>
        <begin position="968"/>
        <end position="995"/>
    </location>
</feature>
<dbReference type="InterPro" id="IPR001212">
    <property type="entry name" value="Somatomedin_B_dom"/>
</dbReference>
<dbReference type="PROSITE" id="PS50261">
    <property type="entry name" value="G_PROTEIN_RECEP_F2_4"/>
    <property type="match status" value="1"/>
</dbReference>
<evidence type="ECO:0000259" key="8">
    <source>
        <dbReference type="PROSITE" id="PS50261"/>
    </source>
</evidence>
<dbReference type="Gene3D" id="1.20.1070.10">
    <property type="entry name" value="Rhodopsin 7-helix transmembrane proteins"/>
    <property type="match status" value="1"/>
</dbReference>
<feature type="transmembrane region" description="Helical" evidence="7">
    <location>
        <begin position="722"/>
        <end position="741"/>
    </location>
</feature>
<dbReference type="GO" id="GO:0007166">
    <property type="term" value="P:cell surface receptor signaling pathway"/>
    <property type="evidence" value="ECO:0007669"/>
    <property type="project" value="InterPro"/>
</dbReference>
<dbReference type="OrthoDB" id="6134459at2759"/>
<dbReference type="Pfam" id="PF01033">
    <property type="entry name" value="Somatomedin_B"/>
    <property type="match status" value="1"/>
</dbReference>
<feature type="compositionally biased region" description="Low complexity" evidence="6">
    <location>
        <begin position="50"/>
        <end position="67"/>
    </location>
</feature>
<keyword evidence="5" id="KW-1015">Disulfide bond</keyword>
<feature type="transmembrane region" description="Helical" evidence="7">
    <location>
        <begin position="799"/>
        <end position="824"/>
    </location>
</feature>
<evidence type="ECO:0000256" key="7">
    <source>
        <dbReference type="SAM" id="Phobius"/>
    </source>
</evidence>
<dbReference type="RefSeq" id="XP_013390515.1">
    <property type="nucleotide sequence ID" value="XM_013535061.1"/>
</dbReference>
<feature type="compositionally biased region" description="Pro residues" evidence="6">
    <location>
        <begin position="40"/>
        <end position="49"/>
    </location>
</feature>
<evidence type="ECO:0000256" key="3">
    <source>
        <dbReference type="ARBA" id="ARBA00022989"/>
    </source>
</evidence>
<evidence type="ECO:0000256" key="2">
    <source>
        <dbReference type="ARBA" id="ARBA00022692"/>
    </source>
</evidence>